<comment type="caution">
    <text evidence="7">The sequence shown here is derived from an EMBL/GenBank/DDBJ whole genome shotgun (WGS) entry which is preliminary data.</text>
</comment>
<feature type="transmembrane region" description="Helical" evidence="6">
    <location>
        <begin position="243"/>
        <end position="267"/>
    </location>
</feature>
<dbReference type="CDD" id="cd13124">
    <property type="entry name" value="MATE_SpoVB_like"/>
    <property type="match status" value="1"/>
</dbReference>
<feature type="transmembrane region" description="Helical" evidence="6">
    <location>
        <begin position="336"/>
        <end position="360"/>
    </location>
</feature>
<name>E6MGM4_9FIRM</name>
<dbReference type="InterPro" id="IPR024923">
    <property type="entry name" value="PG_synth_SpoVB"/>
</dbReference>
<evidence type="ECO:0000256" key="3">
    <source>
        <dbReference type="ARBA" id="ARBA00022692"/>
    </source>
</evidence>
<feature type="transmembrane region" description="Helical" evidence="6">
    <location>
        <begin position="21"/>
        <end position="38"/>
    </location>
</feature>
<evidence type="ECO:0000256" key="1">
    <source>
        <dbReference type="ARBA" id="ARBA00004651"/>
    </source>
</evidence>
<evidence type="ECO:0000313" key="8">
    <source>
        <dbReference type="Proteomes" id="UP000004754"/>
    </source>
</evidence>
<feature type="transmembrane region" description="Helical" evidence="6">
    <location>
        <begin position="427"/>
        <end position="445"/>
    </location>
</feature>
<evidence type="ECO:0000256" key="5">
    <source>
        <dbReference type="ARBA" id="ARBA00023136"/>
    </source>
</evidence>
<keyword evidence="5 6" id="KW-0472">Membrane</keyword>
<reference evidence="7 8" key="1">
    <citation type="submission" date="2010-12" db="EMBL/GenBank/DDBJ databases">
        <authorList>
            <person name="Muzny D."/>
            <person name="Qin X."/>
            <person name="Deng J."/>
            <person name="Jiang H."/>
            <person name="Liu Y."/>
            <person name="Qu J."/>
            <person name="Song X.-Z."/>
            <person name="Zhang L."/>
            <person name="Thornton R."/>
            <person name="Coyle M."/>
            <person name="Francisco L."/>
            <person name="Jackson L."/>
            <person name="Javaid M."/>
            <person name="Korchina V."/>
            <person name="Kovar C."/>
            <person name="Mata R."/>
            <person name="Mathew T."/>
            <person name="Ngo R."/>
            <person name="Nguyen L."/>
            <person name="Nguyen N."/>
            <person name="Okwuonu G."/>
            <person name="Ongeri F."/>
            <person name="Pham C."/>
            <person name="Simmons D."/>
            <person name="Wilczek-Boney K."/>
            <person name="Hale W."/>
            <person name="Jakkamsetti A."/>
            <person name="Pham P."/>
            <person name="Ruth R."/>
            <person name="San Lucas F."/>
            <person name="Warren J."/>
            <person name="Zhang J."/>
            <person name="Zhao Z."/>
            <person name="Zhou C."/>
            <person name="Zhu D."/>
            <person name="Lee S."/>
            <person name="Bess C."/>
            <person name="Blankenburg K."/>
            <person name="Forbes L."/>
            <person name="Fu Q."/>
            <person name="Gubbala S."/>
            <person name="Hirani K."/>
            <person name="Jayaseelan J.C."/>
            <person name="Lara F."/>
            <person name="Munidasa M."/>
            <person name="Palculict T."/>
            <person name="Patil S."/>
            <person name="Pu L.-L."/>
            <person name="Saada N."/>
            <person name="Tang L."/>
            <person name="Weissenberger G."/>
            <person name="Zhu Y."/>
            <person name="Hemphill L."/>
            <person name="Shang Y."/>
            <person name="Youmans B."/>
            <person name="Ayvaz T."/>
            <person name="Ross M."/>
            <person name="Santibanez J."/>
            <person name="Aqrawi P."/>
            <person name="Gross S."/>
            <person name="Joshi V."/>
            <person name="Fowler G."/>
            <person name="Nazareth L."/>
            <person name="Reid J."/>
            <person name="Worley K."/>
            <person name="Petrosino J."/>
            <person name="Highlander S."/>
            <person name="Gibbs R."/>
        </authorList>
    </citation>
    <scope>NUCLEOTIDE SEQUENCE [LARGE SCALE GENOMIC DNA]</scope>
    <source>
        <strain evidence="7 8">ATCC 23263</strain>
    </source>
</reference>
<gene>
    <name evidence="7" type="ORF">HMP0721_1157</name>
</gene>
<dbReference type="AlphaFoldDB" id="E6MGM4"/>
<evidence type="ECO:0000256" key="4">
    <source>
        <dbReference type="ARBA" id="ARBA00022989"/>
    </source>
</evidence>
<dbReference type="STRING" id="887929.HMP0721_1157"/>
<dbReference type="eggNOG" id="COG2244">
    <property type="taxonomic scope" value="Bacteria"/>
</dbReference>
<evidence type="ECO:0000313" key="7">
    <source>
        <dbReference type="EMBL" id="EFV01764.1"/>
    </source>
</evidence>
<feature type="transmembrane region" description="Helical" evidence="6">
    <location>
        <begin position="132"/>
        <end position="153"/>
    </location>
</feature>
<feature type="transmembrane region" description="Helical" evidence="6">
    <location>
        <begin position="465"/>
        <end position="483"/>
    </location>
</feature>
<dbReference type="PANTHER" id="PTHR30250">
    <property type="entry name" value="PST FAMILY PREDICTED COLANIC ACID TRANSPORTER"/>
    <property type="match status" value="1"/>
</dbReference>
<dbReference type="RefSeq" id="WP_006598581.1">
    <property type="nucleotide sequence ID" value="NZ_GL622359.1"/>
</dbReference>
<feature type="transmembrane region" description="Helical" evidence="6">
    <location>
        <begin position="198"/>
        <end position="222"/>
    </location>
</feature>
<keyword evidence="4 6" id="KW-1133">Transmembrane helix</keyword>
<dbReference type="Pfam" id="PF01943">
    <property type="entry name" value="Polysacc_synt"/>
    <property type="match status" value="1"/>
</dbReference>
<dbReference type="PANTHER" id="PTHR30250:SF21">
    <property type="entry name" value="LIPID II FLIPPASE MURJ"/>
    <property type="match status" value="1"/>
</dbReference>
<keyword evidence="8" id="KW-1185">Reference proteome</keyword>
<evidence type="ECO:0000256" key="6">
    <source>
        <dbReference type="SAM" id="Phobius"/>
    </source>
</evidence>
<feature type="transmembrane region" description="Helical" evidence="6">
    <location>
        <begin position="58"/>
        <end position="78"/>
    </location>
</feature>
<dbReference type="InterPro" id="IPR002797">
    <property type="entry name" value="Polysacc_synth"/>
</dbReference>
<evidence type="ECO:0000256" key="2">
    <source>
        <dbReference type="ARBA" id="ARBA00022475"/>
    </source>
</evidence>
<feature type="transmembrane region" description="Helical" evidence="6">
    <location>
        <begin position="402"/>
        <end position="421"/>
    </location>
</feature>
<dbReference type="Proteomes" id="UP000004754">
    <property type="component" value="Unassembled WGS sequence"/>
</dbReference>
<keyword evidence="3 6" id="KW-0812">Transmembrane</keyword>
<proteinExistence type="predicted"/>
<dbReference type="HOGENOM" id="CLU_022017_2_1_9"/>
<feature type="transmembrane region" description="Helical" evidence="6">
    <location>
        <begin position="489"/>
        <end position="513"/>
    </location>
</feature>
<dbReference type="InterPro" id="IPR050833">
    <property type="entry name" value="Poly_Biosynth_Transport"/>
</dbReference>
<feature type="transmembrane region" description="Helical" evidence="6">
    <location>
        <begin position="304"/>
        <end position="324"/>
    </location>
</feature>
<dbReference type="PIRSF" id="PIRSF038958">
    <property type="entry name" value="PG_synth_SpoVB"/>
    <property type="match status" value="1"/>
</dbReference>
<feature type="transmembrane region" description="Helical" evidence="6">
    <location>
        <begin position="99"/>
        <end position="120"/>
    </location>
</feature>
<protein>
    <submittedName>
        <fullName evidence="7">Putative stage V sporulation protein B</fullName>
    </submittedName>
</protein>
<comment type="subcellular location">
    <subcellularLocation>
        <location evidence="1">Cell membrane</location>
        <topology evidence="1">Multi-pass membrane protein</topology>
    </subcellularLocation>
</comment>
<dbReference type="GO" id="GO:0005886">
    <property type="term" value="C:plasma membrane"/>
    <property type="evidence" value="ECO:0007669"/>
    <property type="project" value="UniProtKB-SubCell"/>
</dbReference>
<dbReference type="OrthoDB" id="9775950at2"/>
<organism evidence="7 8">
    <name type="scientific">Pseudoramibacter alactolyticus ATCC 23263</name>
    <dbReference type="NCBI Taxonomy" id="887929"/>
    <lineage>
        <taxon>Bacteria</taxon>
        <taxon>Bacillati</taxon>
        <taxon>Bacillota</taxon>
        <taxon>Clostridia</taxon>
        <taxon>Eubacteriales</taxon>
        <taxon>Eubacteriaceae</taxon>
        <taxon>Pseudoramibacter</taxon>
    </lineage>
</organism>
<feature type="transmembrane region" description="Helical" evidence="6">
    <location>
        <begin position="174"/>
        <end position="192"/>
    </location>
</feature>
<sequence length="548" mass="59664">MSNNQSNEAKKTSNFLKGATILAAAGVLSRLLGLFYKVPLYRLVGSFGNGIYGNVTNIYNMLLMVSTVGVPVAISKMVSESTAVGDYRGAKDVFRVSMAALLVLGGVSSLFLGLGAHFIIRIAHWPPESYSAIIAIAPAPFIISVCSAFRGFFQGFQIMTPTAISQIVEQIVRVFLGILLCWFYVTGIRHDIGKGVGGAIFGATAGGMVAAVMLAAIFWIFMDTYGAKLKRTTRRKPRSWQRLLRRLVVIAVPVTLTSVIVSLFATINSFIYVPRLAVAGINAHTATMMFGDFTNVDTLVNVPLIISANLAVAMIPAISESFALRDKVTTNHKIDLAIRIVILVGLPCCVGMSVLSKGIFNLLFPGSKYGPGMLRVFAYATMFMMLSNIFQSILQSIDHFRVPLITLGLGIIVFSVTGWIAMSIPAINIYGMGLDYMLTFIYLTVANYICVKRFTGVRISWHRTVVKPLIATAVMGVVTSLVYRCLLGVIGNFLAMIIAFAAAVAVYAVMIILTGAISDEEIAVLPGHRRIVPLYRKLLHWRQRVFKA</sequence>
<dbReference type="EMBL" id="AEQN01000016">
    <property type="protein sequence ID" value="EFV01764.1"/>
    <property type="molecule type" value="Genomic_DNA"/>
</dbReference>
<feature type="transmembrane region" description="Helical" evidence="6">
    <location>
        <begin position="372"/>
        <end position="390"/>
    </location>
</feature>
<keyword evidence="2" id="KW-1003">Cell membrane</keyword>
<accession>E6MGM4</accession>